<protein>
    <recommendedName>
        <fullName evidence="3">Repeat domain-containing protein</fullName>
    </recommendedName>
</protein>
<dbReference type="EMBL" id="JAKZGO010000003">
    <property type="protein sequence ID" value="MCH7412733.1"/>
    <property type="molecule type" value="Genomic_DNA"/>
</dbReference>
<gene>
    <name evidence="1" type="ORF">MM213_04495</name>
</gene>
<reference evidence="1" key="1">
    <citation type="submission" date="2022-03" db="EMBL/GenBank/DDBJ databases">
        <title>De novo assembled genomes of Belliella spp. (Cyclobacteriaceae) strains.</title>
        <authorList>
            <person name="Szabo A."/>
            <person name="Korponai K."/>
            <person name="Felfoldi T."/>
        </authorList>
    </citation>
    <scope>NUCLEOTIDE SEQUENCE</scope>
    <source>
        <strain evidence="1">DSM 111903</strain>
    </source>
</reference>
<dbReference type="InterPro" id="IPR028994">
    <property type="entry name" value="Integrin_alpha_N"/>
</dbReference>
<evidence type="ECO:0000313" key="1">
    <source>
        <dbReference type="EMBL" id="MCH7412733.1"/>
    </source>
</evidence>
<sequence length="239" mass="26926">MTNTHGLWNTIQVLDINNDGKLDFIVGNMGLNTRMKASIEKPLQLYVNDFDQNGSVEQILTQYEGDSSFPLVLKGPLLKQLPYLRKQLLNYDAYKNKTLETLFSQDVLDNSLVLKTQILESQLYINDGKGTYRHSELPSLVQSSPVFTVFAEKDTLKNWEIILGGNLSKIKPELGINMGSYGWYLKSDGGHIPQLVSSEKSGLFVDGEIRDIKKLRGVDGFKYLVVRNNCDIVVFEKGS</sequence>
<accession>A0ABS9V9Y0</accession>
<comment type="caution">
    <text evidence="1">The sequence shown here is derived from an EMBL/GenBank/DDBJ whole genome shotgun (WGS) entry which is preliminary data.</text>
</comment>
<organism evidence="1 2">
    <name type="scientific">Belliella alkalica</name>
    <dbReference type="NCBI Taxonomy" id="1730871"/>
    <lineage>
        <taxon>Bacteria</taxon>
        <taxon>Pseudomonadati</taxon>
        <taxon>Bacteroidota</taxon>
        <taxon>Cytophagia</taxon>
        <taxon>Cytophagales</taxon>
        <taxon>Cyclobacteriaceae</taxon>
        <taxon>Belliella</taxon>
    </lineage>
</organism>
<dbReference type="SUPFAM" id="SSF69318">
    <property type="entry name" value="Integrin alpha N-terminal domain"/>
    <property type="match status" value="1"/>
</dbReference>
<dbReference type="RefSeq" id="WP_241410281.1">
    <property type="nucleotide sequence ID" value="NZ_JAKZGO010000003.1"/>
</dbReference>
<proteinExistence type="predicted"/>
<evidence type="ECO:0008006" key="3">
    <source>
        <dbReference type="Google" id="ProtNLM"/>
    </source>
</evidence>
<keyword evidence="2" id="KW-1185">Reference proteome</keyword>
<evidence type="ECO:0000313" key="2">
    <source>
        <dbReference type="Proteomes" id="UP001165430"/>
    </source>
</evidence>
<name>A0ABS9V9Y0_9BACT</name>
<dbReference type="Proteomes" id="UP001165430">
    <property type="component" value="Unassembled WGS sequence"/>
</dbReference>